<evidence type="ECO:0000313" key="1">
    <source>
        <dbReference type="EMBL" id="CAA9576677.1"/>
    </source>
</evidence>
<dbReference type="InterPro" id="IPR029062">
    <property type="entry name" value="Class_I_gatase-like"/>
</dbReference>
<dbReference type="CDD" id="cd01745">
    <property type="entry name" value="GATase1_2"/>
    <property type="match status" value="1"/>
</dbReference>
<dbReference type="InterPro" id="IPR044668">
    <property type="entry name" value="PuuD-like"/>
</dbReference>
<dbReference type="PANTHER" id="PTHR43235">
    <property type="entry name" value="GLUTAMINE AMIDOTRANSFERASE PB2B2.05-RELATED"/>
    <property type="match status" value="1"/>
</dbReference>
<proteinExistence type="predicted"/>
<gene>
    <name evidence="1" type="ORF">AVDCRST_MAG86-2340</name>
</gene>
<dbReference type="Gene3D" id="3.40.50.880">
    <property type="match status" value="1"/>
</dbReference>
<organism evidence="1">
    <name type="scientific">uncultured Truepera sp</name>
    <dbReference type="NCBI Taxonomy" id="543023"/>
    <lineage>
        <taxon>Bacteria</taxon>
        <taxon>Thermotogati</taxon>
        <taxon>Deinococcota</taxon>
        <taxon>Deinococci</taxon>
        <taxon>Trueperales</taxon>
        <taxon>Trueperaceae</taxon>
        <taxon>Truepera</taxon>
        <taxon>environmental samples</taxon>
    </lineage>
</organism>
<dbReference type="PANTHER" id="PTHR43235:SF1">
    <property type="entry name" value="GLUTAMINE AMIDOTRANSFERASE PB2B2.05-RELATED"/>
    <property type="match status" value="1"/>
</dbReference>
<accession>A0A6J4VE06</accession>
<dbReference type="SUPFAM" id="SSF52317">
    <property type="entry name" value="Class I glutamine amidotransferase-like"/>
    <property type="match status" value="1"/>
</dbReference>
<sequence>MRRPRILLSTSSAFRPVGLRRTDALTGLNYSEAVAQLGGLPLMVGNLGPELADAYLEGADGLLLTGGVDVDPAFYGAEPHPLLGLVDGPRDSFEMALYHAARAKGVPVLGVCRGHQLINVAAGGTLHQHLPAVVQTVQHEQLEIGGTPSHGVSLEPDSALAQAFGAARVRTNSYHHQAVDAPGQGLRIVGRSADGVVEALENTEGSSVLGVQWHPEMSFQAHPEQIAPFEVFMRAVEEASLVSA</sequence>
<reference evidence="1" key="1">
    <citation type="submission" date="2020-02" db="EMBL/GenBank/DDBJ databases">
        <authorList>
            <person name="Meier V. D."/>
        </authorList>
    </citation>
    <scope>NUCLEOTIDE SEQUENCE</scope>
    <source>
        <strain evidence="1">AVDCRST_MAG86</strain>
    </source>
</reference>
<name>A0A6J4VE06_9DEIN</name>
<dbReference type="GO" id="GO:0005829">
    <property type="term" value="C:cytosol"/>
    <property type="evidence" value="ECO:0007669"/>
    <property type="project" value="TreeGrafter"/>
</dbReference>
<keyword evidence="1" id="KW-0315">Glutamine amidotransferase</keyword>
<dbReference type="InterPro" id="IPR011697">
    <property type="entry name" value="Peptidase_C26"/>
</dbReference>
<dbReference type="Pfam" id="PF07722">
    <property type="entry name" value="Peptidase_C26"/>
    <property type="match status" value="1"/>
</dbReference>
<keyword evidence="1" id="KW-0808">Transferase</keyword>
<dbReference type="PROSITE" id="PS51273">
    <property type="entry name" value="GATASE_TYPE_1"/>
    <property type="match status" value="1"/>
</dbReference>
<dbReference type="AlphaFoldDB" id="A0A6J4VE06"/>
<dbReference type="EMBL" id="CADCWP010000194">
    <property type="protein sequence ID" value="CAA9576677.1"/>
    <property type="molecule type" value="Genomic_DNA"/>
</dbReference>
<protein>
    <submittedName>
        <fullName evidence="1">Glutamine amidotransferase, class I</fullName>
    </submittedName>
</protein>
<dbReference type="GO" id="GO:0033969">
    <property type="term" value="F:gamma-glutamyl-gamma-aminobutyrate hydrolase activity"/>
    <property type="evidence" value="ECO:0007669"/>
    <property type="project" value="TreeGrafter"/>
</dbReference>
<dbReference type="GO" id="GO:0016740">
    <property type="term" value="F:transferase activity"/>
    <property type="evidence" value="ECO:0007669"/>
    <property type="project" value="UniProtKB-KW"/>
</dbReference>
<dbReference type="GO" id="GO:0006598">
    <property type="term" value="P:polyamine catabolic process"/>
    <property type="evidence" value="ECO:0007669"/>
    <property type="project" value="TreeGrafter"/>
</dbReference>